<evidence type="ECO:0000313" key="2">
    <source>
        <dbReference type="Proteomes" id="UP001597010"/>
    </source>
</evidence>
<dbReference type="Proteomes" id="UP001597010">
    <property type="component" value="Unassembled WGS sequence"/>
</dbReference>
<comment type="caution">
    <text evidence="1">The sequence shown here is derived from an EMBL/GenBank/DDBJ whole genome shotgun (WGS) entry which is preliminary data.</text>
</comment>
<evidence type="ECO:0008006" key="3">
    <source>
        <dbReference type="Google" id="ProtNLM"/>
    </source>
</evidence>
<organism evidence="1 2">
    <name type="scientific">Mucilaginibacter litoreus</name>
    <dbReference type="NCBI Taxonomy" id="1048221"/>
    <lineage>
        <taxon>Bacteria</taxon>
        <taxon>Pseudomonadati</taxon>
        <taxon>Bacteroidota</taxon>
        <taxon>Sphingobacteriia</taxon>
        <taxon>Sphingobacteriales</taxon>
        <taxon>Sphingobacteriaceae</taxon>
        <taxon>Mucilaginibacter</taxon>
    </lineage>
</organism>
<dbReference type="RefSeq" id="WP_377113262.1">
    <property type="nucleotide sequence ID" value="NZ_JBHTHZ010000003.1"/>
</dbReference>
<gene>
    <name evidence="1" type="ORF">ACFQZX_07510</name>
</gene>
<dbReference type="EMBL" id="JBHTHZ010000003">
    <property type="protein sequence ID" value="MFD0793461.1"/>
    <property type="molecule type" value="Genomic_DNA"/>
</dbReference>
<keyword evidence="2" id="KW-1185">Reference proteome</keyword>
<evidence type="ECO:0000313" key="1">
    <source>
        <dbReference type="EMBL" id="MFD0793461.1"/>
    </source>
</evidence>
<protein>
    <recommendedName>
        <fullName evidence="3">DKNYY family protein</fullName>
    </recommendedName>
</protein>
<sequence length="221" mass="26738">MHPHNPKRKKIRGWKRRIRQVERWGERIEQPYLSHLLSDRGRHTYERCYLSPFYRLDKRQPPLWFYKIIIAQFIKAFQSWEAVFKEIGQPHDLQLWLYDPAYISSEIICYKMQQAGDVKRFSWESDFTKPFPYEKFSSPGYDLTQFDWILSDDAYVHFEDDLDYAEFTEADLFADGYIRKVQDDGNVYFTKRIGDIWIGRRKGILDNNVNVIKQGYYPPPR</sequence>
<name>A0ABW3ASI4_9SPHI</name>
<accession>A0ABW3ASI4</accession>
<reference evidence="2" key="1">
    <citation type="journal article" date="2019" name="Int. J. Syst. Evol. Microbiol.">
        <title>The Global Catalogue of Microorganisms (GCM) 10K type strain sequencing project: providing services to taxonomists for standard genome sequencing and annotation.</title>
        <authorList>
            <consortium name="The Broad Institute Genomics Platform"/>
            <consortium name="The Broad Institute Genome Sequencing Center for Infectious Disease"/>
            <person name="Wu L."/>
            <person name="Ma J."/>
        </authorList>
    </citation>
    <scope>NUCLEOTIDE SEQUENCE [LARGE SCALE GENOMIC DNA]</scope>
    <source>
        <strain evidence="2">CCUG 61484</strain>
    </source>
</reference>
<proteinExistence type="predicted"/>